<comment type="caution">
    <text evidence="2">The sequence shown here is derived from an EMBL/GenBank/DDBJ whole genome shotgun (WGS) entry which is preliminary data.</text>
</comment>
<evidence type="ECO:0000313" key="3">
    <source>
        <dbReference type="Proteomes" id="UP000594638"/>
    </source>
</evidence>
<organism evidence="2 3">
    <name type="scientific">Olea europaea subsp. europaea</name>
    <dbReference type="NCBI Taxonomy" id="158383"/>
    <lineage>
        <taxon>Eukaryota</taxon>
        <taxon>Viridiplantae</taxon>
        <taxon>Streptophyta</taxon>
        <taxon>Embryophyta</taxon>
        <taxon>Tracheophyta</taxon>
        <taxon>Spermatophyta</taxon>
        <taxon>Magnoliopsida</taxon>
        <taxon>eudicotyledons</taxon>
        <taxon>Gunneridae</taxon>
        <taxon>Pentapetalae</taxon>
        <taxon>asterids</taxon>
        <taxon>lamiids</taxon>
        <taxon>Lamiales</taxon>
        <taxon>Oleaceae</taxon>
        <taxon>Oleeae</taxon>
        <taxon>Olea</taxon>
    </lineage>
</organism>
<evidence type="ECO:0000313" key="2">
    <source>
        <dbReference type="EMBL" id="CAA3032839.1"/>
    </source>
</evidence>
<accession>A0A8S0VKG1</accession>
<dbReference type="Proteomes" id="UP000594638">
    <property type="component" value="Unassembled WGS sequence"/>
</dbReference>
<protein>
    <submittedName>
        <fullName evidence="2">Uncharacterized protein</fullName>
    </submittedName>
</protein>
<feature type="compositionally biased region" description="Basic and acidic residues" evidence="1">
    <location>
        <begin position="40"/>
        <end position="51"/>
    </location>
</feature>
<dbReference type="AlphaFoldDB" id="A0A8S0VKG1"/>
<proteinExistence type="predicted"/>
<feature type="region of interest" description="Disordered" evidence="1">
    <location>
        <begin position="40"/>
        <end position="61"/>
    </location>
</feature>
<keyword evidence="3" id="KW-1185">Reference proteome</keyword>
<evidence type="ECO:0000256" key="1">
    <source>
        <dbReference type="SAM" id="MobiDB-lite"/>
    </source>
</evidence>
<gene>
    <name evidence="2" type="ORF">OLEA9_A012204</name>
</gene>
<dbReference type="Gramene" id="OE9A012204T1">
    <property type="protein sequence ID" value="OE9A012204C1"/>
    <property type="gene ID" value="OE9A012204"/>
</dbReference>
<dbReference type="EMBL" id="CACTIH010009715">
    <property type="protein sequence ID" value="CAA3032839.1"/>
    <property type="molecule type" value="Genomic_DNA"/>
</dbReference>
<feature type="non-terminal residue" evidence="2">
    <location>
        <position position="1"/>
    </location>
</feature>
<sequence>DYREVYNYKVLFEDAYDSDKYVVTPSKLCRTGFAMMEDSGHENPHDIHPIDDESSGSSDEC</sequence>
<name>A0A8S0VKG1_OLEEU</name>
<reference evidence="2 3" key="1">
    <citation type="submission" date="2019-12" db="EMBL/GenBank/DDBJ databases">
        <authorList>
            <person name="Alioto T."/>
            <person name="Alioto T."/>
            <person name="Gomez Garrido J."/>
        </authorList>
    </citation>
    <scope>NUCLEOTIDE SEQUENCE [LARGE SCALE GENOMIC DNA]</scope>
</reference>